<evidence type="ECO:0000256" key="4">
    <source>
        <dbReference type="ARBA" id="ARBA00023163"/>
    </source>
</evidence>
<keyword evidence="3" id="KW-0238">DNA-binding</keyword>
<feature type="compositionally biased region" description="Polar residues" evidence="6">
    <location>
        <begin position="517"/>
        <end position="533"/>
    </location>
</feature>
<feature type="region of interest" description="Disordered" evidence="6">
    <location>
        <begin position="746"/>
        <end position="781"/>
    </location>
</feature>
<evidence type="ECO:0000313" key="8">
    <source>
        <dbReference type="EMBL" id="CAG6668323.1"/>
    </source>
</evidence>
<accession>A0A8D8WQ16</accession>
<dbReference type="EMBL" id="HBUF01218555">
    <property type="protein sequence ID" value="CAG6668323.1"/>
    <property type="molecule type" value="Transcribed_RNA"/>
</dbReference>
<feature type="compositionally biased region" description="Polar residues" evidence="6">
    <location>
        <begin position="428"/>
        <end position="440"/>
    </location>
</feature>
<feature type="compositionally biased region" description="Pro residues" evidence="6">
    <location>
        <begin position="277"/>
        <end position="292"/>
    </location>
</feature>
<feature type="region of interest" description="Disordered" evidence="6">
    <location>
        <begin position="144"/>
        <end position="168"/>
    </location>
</feature>
<evidence type="ECO:0000256" key="1">
    <source>
        <dbReference type="ARBA" id="ARBA00022553"/>
    </source>
</evidence>
<feature type="compositionally biased region" description="Gly residues" evidence="6">
    <location>
        <begin position="248"/>
        <end position="260"/>
    </location>
</feature>
<organism evidence="8">
    <name type="scientific">Cacopsylla melanoneura</name>
    <dbReference type="NCBI Taxonomy" id="428564"/>
    <lineage>
        <taxon>Eukaryota</taxon>
        <taxon>Metazoa</taxon>
        <taxon>Ecdysozoa</taxon>
        <taxon>Arthropoda</taxon>
        <taxon>Hexapoda</taxon>
        <taxon>Insecta</taxon>
        <taxon>Pterygota</taxon>
        <taxon>Neoptera</taxon>
        <taxon>Paraneoptera</taxon>
        <taxon>Hemiptera</taxon>
        <taxon>Sternorrhyncha</taxon>
        <taxon>Psylloidea</taxon>
        <taxon>Psyllidae</taxon>
        <taxon>Psyllinae</taxon>
        <taxon>Cacopsylla</taxon>
    </lineage>
</organism>
<sequence>MNSVTDMIPCDSSDGNHRPTQTNSTVEDMMLSLKPADSLPLNQVPKISKATLLPSQAAAVCQQPHQHSHTGCDSDCGVKEVTGAEPRPEDRADPRPGDPTTPRATIDNATSVIITLTSSTNTQPQPPSQLLQGHAVIKTAPPSTIATTESSTSNSRNTPSSSSSSHTDRLLSLSFSGAQVLAFKCLQSAVESSSGSDGSLLPSGSFHIPTMMTYKQRWGIPAACKLVGGGESALAGGASWNNQPPGGPGSGAGAAAGGPWGNNSSMPPPQNWSGSGPMPPGGPPGGNQPPGPQQSQAVNASHTNPGGQLKGPQQGGGPNPQQQGSGAQPSNNPQSQQQANPSGSQPGANKNQQQQQQQSRQQQNSEPTQNHHHSQNDSQYQQMSQHELNESAGRQQTQTTHFVKSQHAQQKEKDVEMEPMTKSFLFSFKQQNDLPPTETNRGGEDTQENGQTFILAPTPAQLGKAPLQRRQSMGVNVNSPNNSNSNESYQRSTSTVSSDKKDSTGSNNNEPPDEATSKYNEGTSESHNTSELSVKTDEEMCWEDGMLSSPMNKKSFFKKNIEDGMDKVLEQVNFEMKFSSLPEFKPEECQSPSAIVPSSPHVFNSHSFRKKHQQILTPQLKINDLDINCSESISNASTPKTAKLVGSTFFGPDFNAEVFKANEPPDGLEPASPRTPKTPGSCRDAEKGHRRVLEQRRTLVLQLFQEQGIFPTTQSTSSFQANHADVFPNKSSLQLKIREVRQKLMAQSSIQLPSPSESNTSTGSHTQMNIASTINVTSPLS</sequence>
<feature type="region of interest" description="Disordered" evidence="6">
    <location>
        <begin position="66"/>
        <end position="108"/>
    </location>
</feature>
<reference evidence="8" key="1">
    <citation type="submission" date="2021-05" db="EMBL/GenBank/DDBJ databases">
        <authorList>
            <person name="Alioto T."/>
            <person name="Alioto T."/>
            <person name="Gomez Garrido J."/>
        </authorList>
    </citation>
    <scope>NUCLEOTIDE SEQUENCE</scope>
</reference>
<feature type="domain" description="Protein capicua homolog-like C-terminal tri-helical" evidence="7">
    <location>
        <begin position="691"/>
        <end position="745"/>
    </location>
</feature>
<evidence type="ECO:0000259" key="7">
    <source>
        <dbReference type="Pfam" id="PF25981"/>
    </source>
</evidence>
<proteinExistence type="predicted"/>
<dbReference type="Pfam" id="PF25981">
    <property type="entry name" value="HTH_Cic_C"/>
    <property type="match status" value="1"/>
</dbReference>
<keyword evidence="2" id="KW-0805">Transcription regulation</keyword>
<dbReference type="PANTHER" id="PTHR13059:SF13">
    <property type="entry name" value="PROTEIN CAPICUA HOMOLOG"/>
    <property type="match status" value="1"/>
</dbReference>
<keyword evidence="1" id="KW-0597">Phosphoprotein</keyword>
<evidence type="ECO:0000256" key="3">
    <source>
        <dbReference type="ARBA" id="ARBA00023125"/>
    </source>
</evidence>
<feature type="compositionally biased region" description="Low complexity" evidence="6">
    <location>
        <begin position="319"/>
        <end position="363"/>
    </location>
</feature>
<evidence type="ECO:0000256" key="2">
    <source>
        <dbReference type="ARBA" id="ARBA00023015"/>
    </source>
</evidence>
<dbReference type="GO" id="GO:0000981">
    <property type="term" value="F:DNA-binding transcription factor activity, RNA polymerase II-specific"/>
    <property type="evidence" value="ECO:0007669"/>
    <property type="project" value="TreeGrafter"/>
</dbReference>
<name>A0A8D8WQ16_9HEMI</name>
<feature type="compositionally biased region" description="Polar residues" evidence="6">
    <location>
        <begin position="376"/>
        <end position="408"/>
    </location>
</feature>
<feature type="compositionally biased region" description="Low complexity" evidence="6">
    <location>
        <begin position="476"/>
        <end position="497"/>
    </location>
</feature>
<feature type="region of interest" description="Disordered" evidence="6">
    <location>
        <begin position="237"/>
        <end position="536"/>
    </location>
</feature>
<evidence type="ECO:0000256" key="6">
    <source>
        <dbReference type="SAM" id="MobiDB-lite"/>
    </source>
</evidence>
<feature type="compositionally biased region" description="Low complexity" evidence="6">
    <location>
        <begin position="147"/>
        <end position="168"/>
    </location>
</feature>
<feature type="compositionally biased region" description="Basic and acidic residues" evidence="6">
    <location>
        <begin position="86"/>
        <end position="96"/>
    </location>
</feature>
<dbReference type="GO" id="GO:0005634">
    <property type="term" value="C:nucleus"/>
    <property type="evidence" value="ECO:0007669"/>
    <property type="project" value="TreeGrafter"/>
</dbReference>
<dbReference type="InterPro" id="IPR058606">
    <property type="entry name" value="HTH_Cic_C"/>
</dbReference>
<dbReference type="GO" id="GO:0000977">
    <property type="term" value="F:RNA polymerase II transcription regulatory region sequence-specific DNA binding"/>
    <property type="evidence" value="ECO:0007669"/>
    <property type="project" value="TreeGrafter"/>
</dbReference>
<keyword evidence="4" id="KW-0804">Transcription</keyword>
<keyword evidence="5" id="KW-0539">Nucleus</keyword>
<evidence type="ECO:0000256" key="5">
    <source>
        <dbReference type="ARBA" id="ARBA00023242"/>
    </source>
</evidence>
<feature type="region of interest" description="Disordered" evidence="6">
    <location>
        <begin position="1"/>
        <end position="26"/>
    </location>
</feature>
<protein>
    <submittedName>
        <fullName evidence="8">Transcription factor capicua</fullName>
    </submittedName>
</protein>
<dbReference type="AlphaFoldDB" id="A0A8D8WQ16"/>
<dbReference type="InterPro" id="IPR052412">
    <property type="entry name" value="CC-Dev_Transcription_Reg"/>
</dbReference>
<feature type="region of interest" description="Disordered" evidence="6">
    <location>
        <begin position="662"/>
        <end position="690"/>
    </location>
</feature>
<dbReference type="PANTHER" id="PTHR13059">
    <property type="entry name" value="HMG-BOX TRANSCRIPTION FACTOR BBX"/>
    <property type="match status" value="1"/>
</dbReference>